<dbReference type="Pfam" id="PF10942">
    <property type="entry name" value="DUF2619"/>
    <property type="match status" value="1"/>
</dbReference>
<keyword evidence="1" id="KW-0472">Membrane</keyword>
<evidence type="ECO:0000313" key="2">
    <source>
        <dbReference type="EMBL" id="MFC5464250.1"/>
    </source>
</evidence>
<dbReference type="InterPro" id="IPR020390">
    <property type="entry name" value="Uncharacterised_YqhV"/>
</dbReference>
<proteinExistence type="predicted"/>
<feature type="transmembrane region" description="Helical" evidence="1">
    <location>
        <begin position="40"/>
        <end position="65"/>
    </location>
</feature>
<keyword evidence="1" id="KW-1133">Transmembrane helix</keyword>
<comment type="caution">
    <text evidence="2">The sequence shown here is derived from an EMBL/GenBank/DDBJ whole genome shotgun (WGS) entry which is preliminary data.</text>
</comment>
<keyword evidence="3" id="KW-1185">Reference proteome</keyword>
<reference evidence="3" key="1">
    <citation type="journal article" date="2019" name="Int. J. Syst. Evol. Microbiol.">
        <title>The Global Catalogue of Microorganisms (GCM) 10K type strain sequencing project: providing services to taxonomists for standard genome sequencing and annotation.</title>
        <authorList>
            <consortium name="The Broad Institute Genomics Platform"/>
            <consortium name="The Broad Institute Genome Sequencing Center for Infectious Disease"/>
            <person name="Wu L."/>
            <person name="Ma J."/>
        </authorList>
    </citation>
    <scope>NUCLEOTIDE SEQUENCE [LARGE SCALE GENOMIC DNA]</scope>
    <source>
        <strain evidence="3">CGMCC 1.12237</strain>
    </source>
</reference>
<organism evidence="2 3">
    <name type="scientific">Lederbergia graminis</name>
    <dbReference type="NCBI Taxonomy" id="735518"/>
    <lineage>
        <taxon>Bacteria</taxon>
        <taxon>Bacillati</taxon>
        <taxon>Bacillota</taxon>
        <taxon>Bacilli</taxon>
        <taxon>Bacillales</taxon>
        <taxon>Bacillaceae</taxon>
        <taxon>Lederbergia</taxon>
    </lineage>
</organism>
<evidence type="ECO:0000256" key="1">
    <source>
        <dbReference type="SAM" id="Phobius"/>
    </source>
</evidence>
<evidence type="ECO:0000313" key="3">
    <source>
        <dbReference type="Proteomes" id="UP001596147"/>
    </source>
</evidence>
<dbReference type="Proteomes" id="UP001596147">
    <property type="component" value="Unassembled WGS sequence"/>
</dbReference>
<name>A0ABW0LEV5_9BACI</name>
<dbReference type="RefSeq" id="WP_144926745.1">
    <property type="nucleotide sequence ID" value="NZ_JBHSMC010000003.1"/>
</dbReference>
<sequence>MFHFIEKAILGMFLLRLLSGSLEVFVAFVILRYNDIEKALVVNTSLAMVGPLVLLATTTIGLMGIADKISLSKFIWIIGGVACILYGVKSN</sequence>
<gene>
    <name evidence="2" type="ORF">ACFPM4_05690</name>
</gene>
<protein>
    <submittedName>
        <fullName evidence="2">YqhV family protein</fullName>
    </submittedName>
</protein>
<feature type="transmembrane region" description="Helical" evidence="1">
    <location>
        <begin position="71"/>
        <end position="88"/>
    </location>
</feature>
<dbReference type="EMBL" id="JBHSMC010000003">
    <property type="protein sequence ID" value="MFC5464250.1"/>
    <property type="molecule type" value="Genomic_DNA"/>
</dbReference>
<keyword evidence="1" id="KW-0812">Transmembrane</keyword>
<feature type="transmembrane region" description="Helical" evidence="1">
    <location>
        <begin position="12"/>
        <end position="33"/>
    </location>
</feature>
<accession>A0ABW0LEV5</accession>